<evidence type="ECO:0000313" key="6">
    <source>
        <dbReference type="Proteomes" id="UP000824120"/>
    </source>
</evidence>
<dbReference type="InterPro" id="IPR046960">
    <property type="entry name" value="PPR_At4g14850-like_plant"/>
</dbReference>
<dbReference type="GO" id="GO:0009451">
    <property type="term" value="P:RNA modification"/>
    <property type="evidence" value="ECO:0007669"/>
    <property type="project" value="InterPro"/>
</dbReference>
<reference evidence="5 6" key="1">
    <citation type="submission" date="2020-09" db="EMBL/GenBank/DDBJ databases">
        <title>De no assembly of potato wild relative species, Solanum commersonii.</title>
        <authorList>
            <person name="Cho K."/>
        </authorList>
    </citation>
    <scope>NUCLEOTIDE SEQUENCE [LARGE SCALE GENOMIC DNA]</scope>
    <source>
        <strain evidence="5">LZ3.2</strain>
        <tissue evidence="5">Leaf</tissue>
    </source>
</reference>
<dbReference type="AlphaFoldDB" id="A0A9J6AFA8"/>
<comment type="similarity">
    <text evidence="1">Belongs to the PPR family. PCMP-H subfamily.</text>
</comment>
<dbReference type="EMBL" id="JACXVP010000002">
    <property type="protein sequence ID" value="KAG5623097.1"/>
    <property type="molecule type" value="Genomic_DNA"/>
</dbReference>
<dbReference type="Pfam" id="PF13041">
    <property type="entry name" value="PPR_2"/>
    <property type="match status" value="2"/>
</dbReference>
<dbReference type="InterPro" id="IPR046848">
    <property type="entry name" value="E_motif"/>
</dbReference>
<dbReference type="GO" id="GO:0008270">
    <property type="term" value="F:zinc ion binding"/>
    <property type="evidence" value="ECO:0007669"/>
    <property type="project" value="InterPro"/>
</dbReference>
<dbReference type="InterPro" id="IPR011990">
    <property type="entry name" value="TPR-like_helical_dom_sf"/>
</dbReference>
<dbReference type="Pfam" id="PF01535">
    <property type="entry name" value="PPR"/>
    <property type="match status" value="3"/>
</dbReference>
<dbReference type="FunFam" id="1.25.40.10:FF:000090">
    <property type="entry name" value="Pentatricopeptide repeat-containing protein, chloroplastic"/>
    <property type="match status" value="1"/>
</dbReference>
<dbReference type="PROSITE" id="PS51375">
    <property type="entry name" value="PPR"/>
    <property type="match status" value="3"/>
</dbReference>
<evidence type="ECO:0000259" key="4">
    <source>
        <dbReference type="Pfam" id="PF14432"/>
    </source>
</evidence>
<dbReference type="Gene3D" id="1.25.40.10">
    <property type="entry name" value="Tetratricopeptide repeat domain"/>
    <property type="match status" value="4"/>
</dbReference>
<feature type="repeat" description="PPR" evidence="3">
    <location>
        <begin position="393"/>
        <end position="427"/>
    </location>
</feature>
<feature type="repeat" description="PPR" evidence="3">
    <location>
        <begin position="191"/>
        <end position="221"/>
    </location>
</feature>
<organism evidence="5 6">
    <name type="scientific">Solanum commersonii</name>
    <name type="common">Commerson's wild potato</name>
    <name type="synonym">Commerson's nightshade</name>
    <dbReference type="NCBI Taxonomy" id="4109"/>
    <lineage>
        <taxon>Eukaryota</taxon>
        <taxon>Viridiplantae</taxon>
        <taxon>Streptophyta</taxon>
        <taxon>Embryophyta</taxon>
        <taxon>Tracheophyta</taxon>
        <taxon>Spermatophyta</taxon>
        <taxon>Magnoliopsida</taxon>
        <taxon>eudicotyledons</taxon>
        <taxon>Gunneridae</taxon>
        <taxon>Pentapetalae</taxon>
        <taxon>asterids</taxon>
        <taxon>lamiids</taxon>
        <taxon>Solanales</taxon>
        <taxon>Solanaceae</taxon>
        <taxon>Solanoideae</taxon>
        <taxon>Solaneae</taxon>
        <taxon>Solanum</taxon>
    </lineage>
</organism>
<dbReference type="FunFam" id="1.25.40.10:FF:000285">
    <property type="entry name" value="Pentatricopeptide repeat-containing protein, chloroplastic"/>
    <property type="match status" value="1"/>
</dbReference>
<evidence type="ECO:0000256" key="3">
    <source>
        <dbReference type="PROSITE-ProRule" id="PRU00708"/>
    </source>
</evidence>
<accession>A0A9J6AFA8</accession>
<feature type="domain" description="DYW" evidence="4">
    <location>
        <begin position="608"/>
        <end position="699"/>
    </location>
</feature>
<name>A0A9J6AFA8_SOLCO</name>
<dbReference type="Pfam" id="PF20431">
    <property type="entry name" value="E_motif"/>
    <property type="match status" value="1"/>
</dbReference>
<dbReference type="Proteomes" id="UP000824120">
    <property type="component" value="Chromosome 2"/>
</dbReference>
<dbReference type="PANTHER" id="PTHR47926:SF342">
    <property type="entry name" value="TETRATRICOPEPTIDE-LIKE HELICAL DOMAIN-CONTAINING PROTEIN-RELATED"/>
    <property type="match status" value="1"/>
</dbReference>
<dbReference type="OrthoDB" id="1732327at2759"/>
<dbReference type="InterPro" id="IPR032867">
    <property type="entry name" value="DYW_dom"/>
</dbReference>
<comment type="caution">
    <text evidence="5">The sequence shown here is derived from an EMBL/GenBank/DDBJ whole genome shotgun (WGS) entry which is preliminary data.</text>
</comment>
<dbReference type="GO" id="GO:0003723">
    <property type="term" value="F:RNA binding"/>
    <property type="evidence" value="ECO:0007669"/>
    <property type="project" value="InterPro"/>
</dbReference>
<keyword evidence="2" id="KW-0677">Repeat</keyword>
<proteinExistence type="inferred from homology"/>
<dbReference type="InterPro" id="IPR002885">
    <property type="entry name" value="PPR_rpt"/>
</dbReference>
<evidence type="ECO:0000256" key="1">
    <source>
        <dbReference type="ARBA" id="ARBA00006643"/>
    </source>
</evidence>
<keyword evidence="6" id="KW-1185">Reference proteome</keyword>
<protein>
    <recommendedName>
        <fullName evidence="4">DYW domain-containing protein</fullName>
    </recommendedName>
</protein>
<evidence type="ECO:0000313" key="5">
    <source>
        <dbReference type="EMBL" id="KAG5623097.1"/>
    </source>
</evidence>
<gene>
    <name evidence="5" type="ORF">H5410_008315</name>
</gene>
<dbReference type="NCBIfam" id="TIGR00756">
    <property type="entry name" value="PPR"/>
    <property type="match status" value="2"/>
</dbReference>
<evidence type="ECO:0000256" key="2">
    <source>
        <dbReference type="ARBA" id="ARBA00022737"/>
    </source>
</evidence>
<feature type="repeat" description="PPR" evidence="3">
    <location>
        <begin position="90"/>
        <end position="124"/>
    </location>
</feature>
<dbReference type="PANTHER" id="PTHR47926">
    <property type="entry name" value="PENTATRICOPEPTIDE REPEAT-CONTAINING PROTEIN"/>
    <property type="match status" value="1"/>
</dbReference>
<dbReference type="Pfam" id="PF14432">
    <property type="entry name" value="DYW_deaminase"/>
    <property type="match status" value="1"/>
</dbReference>
<sequence length="784" mass="86872">MIRFSTLVNSSTLRQNVIFKISHFNATELCHASILQRLKEPKPIEQVHAHIVISGLSQNTRLCNRLMNSYASCGVITQTHKIFSLLEHKNLVSWTILINGFTKNGFFLESIEVFGNMVNGGLMPNAITISSILPAIGKLKLNLIGKSLHCYWVKQEYPCNVFVQSALVHMYSKLGYPIAARYVFDSMSERNIVSWNAIIFAYSNNGLVEEAIRHFNLMRRSLSVDTFTIMSLVSAGFGVGDLQIVTQVHGLVVKSGHDNNQPIETGLIEMYIGVNCVDDAYCIFCEMPVKDVVAWTLMLTGFVKSGNWSMVVDHFNQMMATDEVELDSVALIGILSGCSSSGALQQGRMVHALAIKFGFEGDTFLGSSIIDMYANCAELGDARRFFEGMATKDAACWNALIAGNGMLGYGNDAIDLFLKMKDLGIDPNESTLVSVLSACSHAGLVDQGLYIFDNMVARWNLYPNQKHYACVVDLLGRAGRLNDAYSVIRNMHLQPGVDVYGALLGACKAHGNIELGVEVSQKLFELKPQDAGYYILLSNIYALSGNLEGVKSTRLLLKSKILEKDPGLSSIEINGAVYTFMASEKDHPLYLEISRFLKDLIFRIQEEGYVPDLKSVFQDVAEDLKKDILYHHSEKLAIAFGLMRTKSGTIIRVTKNLRACNDCHSSCKYISKVFGRTLVIKDKNRFHVFQGGNCSCGDYCFDVYIQPNGVAFQMDHEHPSASTYRQMILTSGKVVLKERTSATDTSVNPKAAAMRLNMNWDLAEEIEEADESDDPEVSAAVVNG</sequence>